<evidence type="ECO:0000313" key="1">
    <source>
        <dbReference type="EMBL" id="KAJ9048056.1"/>
    </source>
</evidence>
<reference evidence="1" key="1">
    <citation type="submission" date="2022-04" db="EMBL/GenBank/DDBJ databases">
        <title>Genome of the entomopathogenic fungus Entomophthora muscae.</title>
        <authorList>
            <person name="Elya C."/>
            <person name="Lovett B.R."/>
            <person name="Lee E."/>
            <person name="Macias A.M."/>
            <person name="Hajek A.E."/>
            <person name="De Bivort B.L."/>
            <person name="Kasson M.T."/>
            <person name="De Fine Licht H.H."/>
            <person name="Stajich J.E."/>
        </authorList>
    </citation>
    <scope>NUCLEOTIDE SEQUENCE</scope>
    <source>
        <strain evidence="1">Berkeley</strain>
    </source>
</reference>
<organism evidence="1 2">
    <name type="scientific">Entomophthora muscae</name>
    <dbReference type="NCBI Taxonomy" id="34485"/>
    <lineage>
        <taxon>Eukaryota</taxon>
        <taxon>Fungi</taxon>
        <taxon>Fungi incertae sedis</taxon>
        <taxon>Zoopagomycota</taxon>
        <taxon>Entomophthoromycotina</taxon>
        <taxon>Entomophthoromycetes</taxon>
        <taxon>Entomophthorales</taxon>
        <taxon>Entomophthoraceae</taxon>
        <taxon>Entomophthora</taxon>
    </lineage>
</organism>
<dbReference type="EMBL" id="QTSX02007630">
    <property type="protein sequence ID" value="KAJ9048056.1"/>
    <property type="molecule type" value="Genomic_DNA"/>
</dbReference>
<name>A0ACC2RDC7_9FUNG</name>
<evidence type="ECO:0000313" key="2">
    <source>
        <dbReference type="Proteomes" id="UP001165960"/>
    </source>
</evidence>
<comment type="caution">
    <text evidence="1">The sequence shown here is derived from an EMBL/GenBank/DDBJ whole genome shotgun (WGS) entry which is preliminary data.</text>
</comment>
<dbReference type="Proteomes" id="UP001165960">
    <property type="component" value="Unassembled WGS sequence"/>
</dbReference>
<sequence>MKFASLTFASLVSVTLGAPVAPQELQRRQPMGMMDMMGMGNMMGNMMGMGGGGGHNHMTDHGVDLTKMMGGMMGMM</sequence>
<proteinExistence type="predicted"/>
<accession>A0ACC2RDC7</accession>
<keyword evidence="2" id="KW-1185">Reference proteome</keyword>
<gene>
    <name evidence="1" type="ORF">DSO57_1038789</name>
</gene>
<protein>
    <submittedName>
        <fullName evidence="1">Uncharacterized protein</fullName>
    </submittedName>
</protein>